<sequence length="116" mass="12494">MIEYRISSATTFGRPLSSASEGWNIARSPTSGRGEGGRASPEHAYPISGEAGSDVTKGVKSGGQLDGPCTDGPFEGEEIETAMGFLLFGMRLFIACLYFLLLHRSWEVLPIHTEVK</sequence>
<comment type="caution">
    <text evidence="3">The sequence shown here is derived from an EMBL/GenBank/DDBJ whole genome shotgun (WGS) entry which is preliminary data.</text>
</comment>
<gene>
    <name evidence="3" type="ORF">CEXT_56781</name>
</gene>
<keyword evidence="2" id="KW-0812">Transmembrane</keyword>
<proteinExistence type="predicted"/>
<dbReference type="EMBL" id="BPLR01011756">
    <property type="protein sequence ID" value="GIY48820.1"/>
    <property type="molecule type" value="Genomic_DNA"/>
</dbReference>
<evidence type="ECO:0000256" key="1">
    <source>
        <dbReference type="SAM" id="MobiDB-lite"/>
    </source>
</evidence>
<evidence type="ECO:0000313" key="4">
    <source>
        <dbReference type="Proteomes" id="UP001054945"/>
    </source>
</evidence>
<keyword evidence="2" id="KW-0472">Membrane</keyword>
<accession>A0AAV4TRL2</accession>
<keyword evidence="4" id="KW-1185">Reference proteome</keyword>
<evidence type="ECO:0000313" key="3">
    <source>
        <dbReference type="EMBL" id="GIY48820.1"/>
    </source>
</evidence>
<reference evidence="3 4" key="1">
    <citation type="submission" date="2021-06" db="EMBL/GenBank/DDBJ databases">
        <title>Caerostris extrusa draft genome.</title>
        <authorList>
            <person name="Kono N."/>
            <person name="Arakawa K."/>
        </authorList>
    </citation>
    <scope>NUCLEOTIDE SEQUENCE [LARGE SCALE GENOMIC DNA]</scope>
</reference>
<name>A0AAV4TRL2_CAEEX</name>
<keyword evidence="2" id="KW-1133">Transmembrane helix</keyword>
<dbReference type="AlphaFoldDB" id="A0AAV4TRL2"/>
<protein>
    <submittedName>
        <fullName evidence="3">Uncharacterized protein</fullName>
    </submittedName>
</protein>
<feature type="transmembrane region" description="Helical" evidence="2">
    <location>
        <begin position="82"/>
        <end position="102"/>
    </location>
</feature>
<dbReference type="Proteomes" id="UP001054945">
    <property type="component" value="Unassembled WGS sequence"/>
</dbReference>
<evidence type="ECO:0000256" key="2">
    <source>
        <dbReference type="SAM" id="Phobius"/>
    </source>
</evidence>
<organism evidence="3 4">
    <name type="scientific">Caerostris extrusa</name>
    <name type="common">Bark spider</name>
    <name type="synonym">Caerostris bankana</name>
    <dbReference type="NCBI Taxonomy" id="172846"/>
    <lineage>
        <taxon>Eukaryota</taxon>
        <taxon>Metazoa</taxon>
        <taxon>Ecdysozoa</taxon>
        <taxon>Arthropoda</taxon>
        <taxon>Chelicerata</taxon>
        <taxon>Arachnida</taxon>
        <taxon>Araneae</taxon>
        <taxon>Araneomorphae</taxon>
        <taxon>Entelegynae</taxon>
        <taxon>Araneoidea</taxon>
        <taxon>Araneidae</taxon>
        <taxon>Caerostris</taxon>
    </lineage>
</organism>
<feature type="region of interest" description="Disordered" evidence="1">
    <location>
        <begin position="23"/>
        <end position="73"/>
    </location>
</feature>